<keyword evidence="2" id="KW-0031">Aminopeptidase</keyword>
<dbReference type="InterPro" id="IPR011356">
    <property type="entry name" value="Leucine_aapep/pepB"/>
</dbReference>
<dbReference type="GO" id="GO:0070006">
    <property type="term" value="F:metalloaminopeptidase activity"/>
    <property type="evidence" value="ECO:0007669"/>
    <property type="project" value="InterPro"/>
</dbReference>
<dbReference type="PROSITE" id="PS00631">
    <property type="entry name" value="CYTOSOL_AP"/>
    <property type="match status" value="1"/>
</dbReference>
<name>A0A382PEF6_9ZZZZ</name>
<comment type="similarity">
    <text evidence="1">Belongs to the peptidase M17 family.</text>
</comment>
<keyword evidence="4" id="KW-0378">Hydrolase</keyword>
<evidence type="ECO:0000259" key="5">
    <source>
        <dbReference type="PROSITE" id="PS00631"/>
    </source>
</evidence>
<dbReference type="GO" id="GO:0030145">
    <property type="term" value="F:manganese ion binding"/>
    <property type="evidence" value="ECO:0007669"/>
    <property type="project" value="InterPro"/>
</dbReference>
<dbReference type="PANTHER" id="PTHR11963">
    <property type="entry name" value="LEUCINE AMINOPEPTIDASE-RELATED"/>
    <property type="match status" value="1"/>
</dbReference>
<keyword evidence="3" id="KW-0645">Protease</keyword>
<sequence>NQPANYLTPAILAEKAQSVAKEKDLKCEIFNLAKLQEEKFGAMLGVSQGSLEEPRFVILEYGFEEADKKDTLVLVGKGITFDSGGLSLKSSGGMETMKDDMAGAAAVLGAMQAIGGFKPDLHVVGLIAASENMPSGTAQRPGDVVTSYGGKTIEILNTDAEGRLVLADALGYANNFNPKAVIDLATLTGAVVTSLGRYAAGVMGTNQKLVDQLILAAEKTHERVWQLPLWDDYEEALKSEVADIKNTGDGTAGAIAGGIFLKKFAEDYPWIHIDIGGTAFDIKGSSYISKGGSGYGARLLIQFVRDWC</sequence>
<evidence type="ECO:0000256" key="1">
    <source>
        <dbReference type="ARBA" id="ARBA00009528"/>
    </source>
</evidence>
<accession>A0A382PEF6</accession>
<evidence type="ECO:0000256" key="2">
    <source>
        <dbReference type="ARBA" id="ARBA00022438"/>
    </source>
</evidence>
<dbReference type="GO" id="GO:0005737">
    <property type="term" value="C:cytoplasm"/>
    <property type="evidence" value="ECO:0007669"/>
    <property type="project" value="InterPro"/>
</dbReference>
<feature type="domain" description="Cytosol aminopeptidase" evidence="5">
    <location>
        <begin position="157"/>
        <end position="164"/>
    </location>
</feature>
<dbReference type="PANTHER" id="PTHR11963:SF23">
    <property type="entry name" value="CYTOSOL AMINOPEPTIDASE"/>
    <property type="match status" value="1"/>
</dbReference>
<dbReference type="CDD" id="cd00433">
    <property type="entry name" value="Peptidase_M17"/>
    <property type="match status" value="1"/>
</dbReference>
<dbReference type="GO" id="GO:0006508">
    <property type="term" value="P:proteolysis"/>
    <property type="evidence" value="ECO:0007669"/>
    <property type="project" value="UniProtKB-KW"/>
</dbReference>
<evidence type="ECO:0000256" key="4">
    <source>
        <dbReference type="ARBA" id="ARBA00022801"/>
    </source>
</evidence>
<dbReference type="Pfam" id="PF00883">
    <property type="entry name" value="Peptidase_M17"/>
    <property type="match status" value="1"/>
</dbReference>
<dbReference type="PRINTS" id="PR00481">
    <property type="entry name" value="LAMNOPPTDASE"/>
</dbReference>
<evidence type="ECO:0000256" key="3">
    <source>
        <dbReference type="ARBA" id="ARBA00022670"/>
    </source>
</evidence>
<dbReference type="Gene3D" id="3.40.630.10">
    <property type="entry name" value="Zn peptidases"/>
    <property type="match status" value="1"/>
</dbReference>
<organism evidence="6">
    <name type="scientific">marine metagenome</name>
    <dbReference type="NCBI Taxonomy" id="408172"/>
    <lineage>
        <taxon>unclassified sequences</taxon>
        <taxon>metagenomes</taxon>
        <taxon>ecological metagenomes</taxon>
    </lineage>
</organism>
<evidence type="ECO:0000313" key="6">
    <source>
        <dbReference type="EMBL" id="SVC71005.1"/>
    </source>
</evidence>
<protein>
    <recommendedName>
        <fullName evidence="5">Cytosol aminopeptidase domain-containing protein</fullName>
    </recommendedName>
</protein>
<dbReference type="InterPro" id="IPR000819">
    <property type="entry name" value="Peptidase_M17_C"/>
</dbReference>
<dbReference type="EMBL" id="UINC01106381">
    <property type="protein sequence ID" value="SVC71005.1"/>
    <property type="molecule type" value="Genomic_DNA"/>
</dbReference>
<gene>
    <name evidence="6" type="ORF">METZ01_LOCUS323859</name>
</gene>
<dbReference type="AlphaFoldDB" id="A0A382PEF6"/>
<feature type="non-terminal residue" evidence="6">
    <location>
        <position position="1"/>
    </location>
</feature>
<reference evidence="6" key="1">
    <citation type="submission" date="2018-05" db="EMBL/GenBank/DDBJ databases">
        <authorList>
            <person name="Lanie J.A."/>
            <person name="Ng W.-L."/>
            <person name="Kazmierczak K.M."/>
            <person name="Andrzejewski T.M."/>
            <person name="Davidsen T.M."/>
            <person name="Wayne K.J."/>
            <person name="Tettelin H."/>
            <person name="Glass J.I."/>
            <person name="Rusch D."/>
            <person name="Podicherti R."/>
            <person name="Tsui H.-C.T."/>
            <person name="Winkler M.E."/>
        </authorList>
    </citation>
    <scope>NUCLEOTIDE SEQUENCE</scope>
</reference>
<proteinExistence type="inferred from homology"/>
<dbReference type="SUPFAM" id="SSF53187">
    <property type="entry name" value="Zn-dependent exopeptidases"/>
    <property type="match status" value="1"/>
</dbReference>